<dbReference type="Pfam" id="PF07679">
    <property type="entry name" value="I-set"/>
    <property type="match status" value="2"/>
</dbReference>
<accession>A0A8C9EVX8</accession>
<evidence type="ECO:0000259" key="1">
    <source>
        <dbReference type="PROSITE" id="PS50835"/>
    </source>
</evidence>
<name>A0A8C9EVX8_PAVCR</name>
<dbReference type="FunFam" id="2.60.40.10:FF:000612">
    <property type="entry name" value="palladin isoform X1"/>
    <property type="match status" value="1"/>
</dbReference>
<dbReference type="SUPFAM" id="SSF48726">
    <property type="entry name" value="Immunoglobulin"/>
    <property type="match status" value="2"/>
</dbReference>
<organism evidence="2 3">
    <name type="scientific">Pavo cristatus</name>
    <name type="common">Indian peafowl</name>
    <name type="synonym">Blue peafowl</name>
    <dbReference type="NCBI Taxonomy" id="9049"/>
    <lineage>
        <taxon>Eukaryota</taxon>
        <taxon>Metazoa</taxon>
        <taxon>Chordata</taxon>
        <taxon>Craniata</taxon>
        <taxon>Vertebrata</taxon>
        <taxon>Euteleostomi</taxon>
        <taxon>Archelosauria</taxon>
        <taxon>Archosauria</taxon>
        <taxon>Dinosauria</taxon>
        <taxon>Saurischia</taxon>
        <taxon>Theropoda</taxon>
        <taxon>Coelurosauria</taxon>
        <taxon>Aves</taxon>
        <taxon>Neognathae</taxon>
        <taxon>Galloanserae</taxon>
        <taxon>Galliformes</taxon>
        <taxon>Phasianidae</taxon>
        <taxon>Phasianinae</taxon>
        <taxon>Pavo</taxon>
    </lineage>
</organism>
<evidence type="ECO:0000313" key="3">
    <source>
        <dbReference type="Proteomes" id="UP000694428"/>
    </source>
</evidence>
<dbReference type="InterPro" id="IPR003599">
    <property type="entry name" value="Ig_sub"/>
</dbReference>
<dbReference type="AlphaFoldDB" id="A0A8C9EVX8"/>
<dbReference type="InterPro" id="IPR036179">
    <property type="entry name" value="Ig-like_dom_sf"/>
</dbReference>
<dbReference type="Gene3D" id="2.60.40.10">
    <property type="entry name" value="Immunoglobulins"/>
    <property type="match status" value="2"/>
</dbReference>
<dbReference type="FunFam" id="2.60.40.10:FF:000022">
    <property type="entry name" value="Cardiac titin"/>
    <property type="match status" value="1"/>
</dbReference>
<dbReference type="PROSITE" id="PS50835">
    <property type="entry name" value="IG_LIKE"/>
    <property type="match status" value="1"/>
</dbReference>
<dbReference type="Ensembl" id="ENSPSTT00000006183.1">
    <property type="protein sequence ID" value="ENSPSTP00000005892.1"/>
    <property type="gene ID" value="ENSPSTG00000004161.1"/>
</dbReference>
<dbReference type="InterPro" id="IPR003598">
    <property type="entry name" value="Ig_sub2"/>
</dbReference>
<dbReference type="InterPro" id="IPR007110">
    <property type="entry name" value="Ig-like_dom"/>
</dbReference>
<dbReference type="PANTHER" id="PTHR47633:SF16">
    <property type="entry name" value="CAVP-TARGET PROTEIN-LIKE"/>
    <property type="match status" value="1"/>
</dbReference>
<dbReference type="SMART" id="SM00409">
    <property type="entry name" value="IG"/>
    <property type="match status" value="2"/>
</dbReference>
<dbReference type="Proteomes" id="UP000694428">
    <property type="component" value="Unplaced"/>
</dbReference>
<protein>
    <recommendedName>
        <fullName evidence="1">Ig-like domain-containing protein</fullName>
    </recommendedName>
</protein>
<feature type="domain" description="Ig-like" evidence="1">
    <location>
        <begin position="13"/>
        <end position="103"/>
    </location>
</feature>
<evidence type="ECO:0000313" key="2">
    <source>
        <dbReference type="Ensembl" id="ENSPSTP00000005892.1"/>
    </source>
</evidence>
<keyword evidence="3" id="KW-1185">Reference proteome</keyword>
<dbReference type="PANTHER" id="PTHR47633">
    <property type="entry name" value="IMMUNOGLOBULIN"/>
    <property type="match status" value="1"/>
</dbReference>
<dbReference type="InterPro" id="IPR013783">
    <property type="entry name" value="Ig-like_fold"/>
</dbReference>
<proteinExistence type="predicted"/>
<dbReference type="GO" id="GO:0004672">
    <property type="term" value="F:protein kinase activity"/>
    <property type="evidence" value="ECO:0007669"/>
    <property type="project" value="TreeGrafter"/>
</dbReference>
<dbReference type="InterPro" id="IPR013098">
    <property type="entry name" value="Ig_I-set"/>
</dbReference>
<reference evidence="2" key="1">
    <citation type="submission" date="2025-08" db="UniProtKB">
        <authorList>
            <consortium name="Ensembl"/>
        </authorList>
    </citation>
    <scope>IDENTIFICATION</scope>
</reference>
<sequence>MLSLPVEIKITPPQIVSEAPAHIHCCEGEAVVLECVVSGQPPPAVTWSQNGQNLSASERLSFDECEAGTHRLHIRGVSVSDAGLYCCVAKNVAGTAQSASELTVGRAIYFLIQVTAGDPAILEYTVTGTPELKTKWFKDGKPLPASKKYRISFKNNVAQLKFYAAEMQDSGEYTFEISNDVGISSCTTNNDFLPQNAGCLSYSWQLFPFNAI</sequence>
<dbReference type="SMART" id="SM00408">
    <property type="entry name" value="IGc2"/>
    <property type="match status" value="2"/>
</dbReference>
<reference evidence="2" key="2">
    <citation type="submission" date="2025-09" db="UniProtKB">
        <authorList>
            <consortium name="Ensembl"/>
        </authorList>
    </citation>
    <scope>IDENTIFICATION</scope>
</reference>